<dbReference type="Proteomes" id="UP000571950">
    <property type="component" value="Unassembled WGS sequence"/>
</dbReference>
<dbReference type="Pfam" id="PF18912">
    <property type="entry name" value="DZR_2"/>
    <property type="match status" value="1"/>
</dbReference>
<dbReference type="InterPro" id="IPR000836">
    <property type="entry name" value="PRTase_dom"/>
</dbReference>
<dbReference type="PANTHER" id="PTHR47505:SF1">
    <property type="entry name" value="DNA UTILIZATION PROTEIN YHGH"/>
    <property type="match status" value="1"/>
</dbReference>
<protein>
    <submittedName>
        <fullName evidence="3">ComF family protein</fullName>
    </submittedName>
</protein>
<sequence length="301" mass="32618">MPIRAAMDKHYMGVFSFLSAIGGPILGSFSARICKPILDSFSVGICKPILDYALPLRCPGCGTITAERDRFCLDCWGQLDFLGDPCCARCGLPFELEPDGPGSQCGPCASAPPPWQSARAALAYGEIARKVAIRLKYGRRTGMARLMAHYMVPHIRSIAESGDSPLLVPVPLHRWRLWNRGFNQSALIARHLGAATGLPADPFLLRRSRSTRPLRAMSPRAREREVRGAFAIDPSRRAALRGRTVILIDDVHTSGATARACTERLLDGGAAAVHLLCWARVLPGGTIDKHHGAPDFGMGNS</sequence>
<comment type="caution">
    <text evidence="3">The sequence shown here is derived from an EMBL/GenBank/DDBJ whole genome shotgun (WGS) entry which is preliminary data.</text>
</comment>
<evidence type="ECO:0000256" key="1">
    <source>
        <dbReference type="ARBA" id="ARBA00008007"/>
    </source>
</evidence>
<comment type="similarity">
    <text evidence="1">Belongs to the ComF/GntX family.</text>
</comment>
<dbReference type="EMBL" id="JACIDT010000006">
    <property type="protein sequence ID" value="MBB3926336.1"/>
    <property type="molecule type" value="Genomic_DNA"/>
</dbReference>
<reference evidence="3 4" key="1">
    <citation type="submission" date="2020-08" db="EMBL/GenBank/DDBJ databases">
        <title>Genomic Encyclopedia of Type Strains, Phase IV (KMG-IV): sequencing the most valuable type-strain genomes for metagenomic binning, comparative biology and taxonomic classification.</title>
        <authorList>
            <person name="Goeker M."/>
        </authorList>
    </citation>
    <scope>NUCLEOTIDE SEQUENCE [LARGE SCALE GENOMIC DNA]</scope>
    <source>
        <strain evidence="3 4">DSM 26189</strain>
    </source>
</reference>
<dbReference type="InterPro" id="IPR044005">
    <property type="entry name" value="DZR_2"/>
</dbReference>
<dbReference type="PANTHER" id="PTHR47505">
    <property type="entry name" value="DNA UTILIZATION PROTEIN YHGH"/>
    <property type="match status" value="1"/>
</dbReference>
<evidence type="ECO:0000313" key="4">
    <source>
        <dbReference type="Proteomes" id="UP000571950"/>
    </source>
</evidence>
<dbReference type="Gene3D" id="3.40.50.2020">
    <property type="match status" value="1"/>
</dbReference>
<name>A0A7W6FPQ8_9SPHN</name>
<accession>A0A7W6FPQ8</accession>
<proteinExistence type="inferred from homology"/>
<dbReference type="InterPro" id="IPR029057">
    <property type="entry name" value="PRTase-like"/>
</dbReference>
<keyword evidence="4" id="KW-1185">Reference proteome</keyword>
<organism evidence="3 4">
    <name type="scientific">Sphingobium jiangsuense</name>
    <dbReference type="NCBI Taxonomy" id="870476"/>
    <lineage>
        <taxon>Bacteria</taxon>
        <taxon>Pseudomonadati</taxon>
        <taxon>Pseudomonadota</taxon>
        <taxon>Alphaproteobacteria</taxon>
        <taxon>Sphingomonadales</taxon>
        <taxon>Sphingomonadaceae</taxon>
        <taxon>Sphingobium</taxon>
    </lineage>
</organism>
<dbReference type="InterPro" id="IPR051910">
    <property type="entry name" value="ComF/GntX_DNA_util-trans"/>
</dbReference>
<evidence type="ECO:0000313" key="3">
    <source>
        <dbReference type="EMBL" id="MBB3926336.1"/>
    </source>
</evidence>
<dbReference type="CDD" id="cd06223">
    <property type="entry name" value="PRTases_typeI"/>
    <property type="match status" value="1"/>
</dbReference>
<dbReference type="SUPFAM" id="SSF53271">
    <property type="entry name" value="PRTase-like"/>
    <property type="match status" value="1"/>
</dbReference>
<feature type="domain" description="Double zinc ribbon" evidence="2">
    <location>
        <begin position="49"/>
        <end position="108"/>
    </location>
</feature>
<dbReference type="AlphaFoldDB" id="A0A7W6FPQ8"/>
<gene>
    <name evidence="3" type="ORF">GGR43_002053</name>
</gene>
<evidence type="ECO:0000259" key="2">
    <source>
        <dbReference type="Pfam" id="PF18912"/>
    </source>
</evidence>